<sequence length="223" mass="25153">MRILVVEDEHRIAGSLKKGLEQEHFVVDLAYDGISGFDLASEGVYDLLILDLMLPGKDGLSVVSDLRKKQIQTPILILTAKGQLQDKVSGLNSGADDYLTKPFSFEELLARVRALSRRPQKSIPDILTVGDLSLNKQSFLVRRGVEINLSSKEFTLLEYLMDHSGKILSKEQIINHVWDYDADVLPNTVEVYIRNLRRKVDLPFTDRPALIKTIRGFGYKIEG</sequence>
<dbReference type="InterPro" id="IPR036388">
    <property type="entry name" value="WH-like_DNA-bd_sf"/>
</dbReference>
<dbReference type="CDD" id="cd00383">
    <property type="entry name" value="trans_reg_C"/>
    <property type="match status" value="1"/>
</dbReference>
<evidence type="ECO:0000259" key="9">
    <source>
        <dbReference type="PROSITE" id="PS51755"/>
    </source>
</evidence>
<dbReference type="GO" id="GO:0005829">
    <property type="term" value="C:cytosol"/>
    <property type="evidence" value="ECO:0007669"/>
    <property type="project" value="TreeGrafter"/>
</dbReference>
<keyword evidence="4 7" id="KW-0238">DNA-binding</keyword>
<comment type="caution">
    <text evidence="10">The sequence shown here is derived from an EMBL/GenBank/DDBJ whole genome shotgun (WGS) entry which is preliminary data.</text>
</comment>
<dbReference type="InterPro" id="IPR001867">
    <property type="entry name" value="OmpR/PhoB-type_DNA-bd"/>
</dbReference>
<evidence type="ECO:0000313" key="10">
    <source>
        <dbReference type="EMBL" id="KKS94685.1"/>
    </source>
</evidence>
<dbReference type="GO" id="GO:0000976">
    <property type="term" value="F:transcription cis-regulatory region binding"/>
    <property type="evidence" value="ECO:0007669"/>
    <property type="project" value="TreeGrafter"/>
</dbReference>
<dbReference type="PROSITE" id="PS50110">
    <property type="entry name" value="RESPONSE_REGULATORY"/>
    <property type="match status" value="1"/>
</dbReference>
<dbReference type="SUPFAM" id="SSF46894">
    <property type="entry name" value="C-terminal effector domain of the bipartite response regulators"/>
    <property type="match status" value="1"/>
</dbReference>
<name>A0A0G1D9W9_9BACT</name>
<dbReference type="Gene3D" id="1.10.10.10">
    <property type="entry name" value="Winged helix-like DNA-binding domain superfamily/Winged helix DNA-binding domain"/>
    <property type="match status" value="1"/>
</dbReference>
<reference evidence="10 11" key="1">
    <citation type="journal article" date="2015" name="Nature">
        <title>rRNA introns, odd ribosomes, and small enigmatic genomes across a large radiation of phyla.</title>
        <authorList>
            <person name="Brown C.T."/>
            <person name="Hug L.A."/>
            <person name="Thomas B.C."/>
            <person name="Sharon I."/>
            <person name="Castelle C.J."/>
            <person name="Singh A."/>
            <person name="Wilkins M.J."/>
            <person name="Williams K.H."/>
            <person name="Banfield J.F."/>
        </authorList>
    </citation>
    <scope>NUCLEOTIDE SEQUENCE [LARGE SCALE GENOMIC DNA]</scope>
</reference>
<dbReference type="SMART" id="SM00862">
    <property type="entry name" value="Trans_reg_C"/>
    <property type="match status" value="1"/>
</dbReference>
<organism evidence="10 11">
    <name type="scientific">Candidatus Collierbacteria bacterium GW2011_GWC2_43_12</name>
    <dbReference type="NCBI Taxonomy" id="1618390"/>
    <lineage>
        <taxon>Bacteria</taxon>
        <taxon>Candidatus Collieribacteriota</taxon>
    </lineage>
</organism>
<dbReference type="PANTHER" id="PTHR48111:SF22">
    <property type="entry name" value="REGULATOR OF RPOS"/>
    <property type="match status" value="1"/>
</dbReference>
<dbReference type="GO" id="GO:0032993">
    <property type="term" value="C:protein-DNA complex"/>
    <property type="evidence" value="ECO:0007669"/>
    <property type="project" value="TreeGrafter"/>
</dbReference>
<feature type="modified residue" description="4-aspartylphosphate" evidence="6">
    <location>
        <position position="51"/>
    </location>
</feature>
<feature type="domain" description="OmpR/PhoB-type" evidence="9">
    <location>
        <begin position="124"/>
        <end position="223"/>
    </location>
</feature>
<evidence type="ECO:0000256" key="7">
    <source>
        <dbReference type="PROSITE-ProRule" id="PRU01091"/>
    </source>
</evidence>
<keyword evidence="2" id="KW-0902">Two-component regulatory system</keyword>
<dbReference type="AlphaFoldDB" id="A0A0G1D9W9"/>
<feature type="DNA-binding region" description="OmpR/PhoB-type" evidence="7">
    <location>
        <begin position="124"/>
        <end position="223"/>
    </location>
</feature>
<evidence type="ECO:0000259" key="8">
    <source>
        <dbReference type="PROSITE" id="PS50110"/>
    </source>
</evidence>
<keyword evidence="5" id="KW-0804">Transcription</keyword>
<dbReference type="SMART" id="SM00448">
    <property type="entry name" value="REC"/>
    <property type="match status" value="1"/>
</dbReference>
<dbReference type="PROSITE" id="PS51755">
    <property type="entry name" value="OMPR_PHOB"/>
    <property type="match status" value="1"/>
</dbReference>
<dbReference type="InterPro" id="IPR016032">
    <property type="entry name" value="Sig_transdc_resp-reg_C-effctor"/>
</dbReference>
<dbReference type="EMBL" id="LCFK01000005">
    <property type="protein sequence ID" value="KKS94685.1"/>
    <property type="molecule type" value="Genomic_DNA"/>
</dbReference>
<dbReference type="GO" id="GO:0006355">
    <property type="term" value="P:regulation of DNA-templated transcription"/>
    <property type="evidence" value="ECO:0007669"/>
    <property type="project" value="InterPro"/>
</dbReference>
<dbReference type="PANTHER" id="PTHR48111">
    <property type="entry name" value="REGULATOR OF RPOS"/>
    <property type="match status" value="1"/>
</dbReference>
<keyword evidence="1 6" id="KW-0597">Phosphoprotein</keyword>
<gene>
    <name evidence="10" type="ORF">UV68_C0005G0017</name>
</gene>
<dbReference type="Pfam" id="PF00072">
    <property type="entry name" value="Response_reg"/>
    <property type="match status" value="1"/>
</dbReference>
<dbReference type="FunFam" id="1.10.10.10:FF:000005">
    <property type="entry name" value="Two-component system response regulator"/>
    <property type="match status" value="1"/>
</dbReference>
<accession>A0A0G1D9W9</accession>
<dbReference type="Proteomes" id="UP000033980">
    <property type="component" value="Unassembled WGS sequence"/>
</dbReference>
<dbReference type="FunFam" id="3.40.50.2300:FF:000002">
    <property type="entry name" value="DNA-binding response regulator PhoP"/>
    <property type="match status" value="1"/>
</dbReference>
<evidence type="ECO:0000256" key="3">
    <source>
        <dbReference type="ARBA" id="ARBA00023015"/>
    </source>
</evidence>
<evidence type="ECO:0000313" key="11">
    <source>
        <dbReference type="Proteomes" id="UP000033980"/>
    </source>
</evidence>
<dbReference type="InterPro" id="IPR001789">
    <property type="entry name" value="Sig_transdc_resp-reg_receiver"/>
</dbReference>
<feature type="domain" description="Response regulatory" evidence="8">
    <location>
        <begin position="2"/>
        <end position="116"/>
    </location>
</feature>
<dbReference type="InterPro" id="IPR011006">
    <property type="entry name" value="CheY-like_superfamily"/>
</dbReference>
<protein>
    <submittedName>
        <fullName evidence="10">Two component transcriptional regulator, winged helix family</fullName>
    </submittedName>
</protein>
<evidence type="ECO:0000256" key="5">
    <source>
        <dbReference type="ARBA" id="ARBA00023163"/>
    </source>
</evidence>
<proteinExistence type="predicted"/>
<dbReference type="SUPFAM" id="SSF52172">
    <property type="entry name" value="CheY-like"/>
    <property type="match status" value="1"/>
</dbReference>
<dbReference type="InterPro" id="IPR039420">
    <property type="entry name" value="WalR-like"/>
</dbReference>
<evidence type="ECO:0000256" key="1">
    <source>
        <dbReference type="ARBA" id="ARBA00022553"/>
    </source>
</evidence>
<keyword evidence="3" id="KW-0805">Transcription regulation</keyword>
<evidence type="ECO:0000256" key="2">
    <source>
        <dbReference type="ARBA" id="ARBA00023012"/>
    </source>
</evidence>
<dbReference type="Gene3D" id="3.40.50.2300">
    <property type="match status" value="1"/>
</dbReference>
<dbReference type="Pfam" id="PF00486">
    <property type="entry name" value="Trans_reg_C"/>
    <property type="match status" value="1"/>
</dbReference>
<dbReference type="Gene3D" id="6.10.250.690">
    <property type="match status" value="1"/>
</dbReference>
<evidence type="ECO:0000256" key="6">
    <source>
        <dbReference type="PROSITE-ProRule" id="PRU00169"/>
    </source>
</evidence>
<evidence type="ECO:0000256" key="4">
    <source>
        <dbReference type="ARBA" id="ARBA00023125"/>
    </source>
</evidence>
<dbReference type="GO" id="GO:0000156">
    <property type="term" value="F:phosphorelay response regulator activity"/>
    <property type="evidence" value="ECO:0007669"/>
    <property type="project" value="TreeGrafter"/>
</dbReference>